<dbReference type="InterPro" id="IPR036170">
    <property type="entry name" value="YezG-like_sf"/>
</dbReference>
<dbReference type="Proteomes" id="UP000036410">
    <property type="component" value="Chromosome"/>
</dbReference>
<dbReference type="SUPFAM" id="SSF160424">
    <property type="entry name" value="BH3703-like"/>
    <property type="match status" value="1"/>
</dbReference>
<evidence type="ECO:0000313" key="1">
    <source>
        <dbReference type="EMBL" id="AKP77702.1"/>
    </source>
</evidence>
<accession>A0A806THT7</accession>
<name>A0A806THT7_PRIMG</name>
<proteinExistence type="predicted"/>
<dbReference type="RefSeq" id="WP_033579219.1">
    <property type="nucleotide sequence ID" value="NZ_CP010586.1"/>
</dbReference>
<organism evidence="1 2">
    <name type="scientific">Priestia megaterium Q3</name>
    <dbReference type="NCBI Taxonomy" id="1452722"/>
    <lineage>
        <taxon>Bacteria</taxon>
        <taxon>Bacillati</taxon>
        <taxon>Bacillota</taxon>
        <taxon>Bacilli</taxon>
        <taxon>Bacillales</taxon>
        <taxon>Bacillaceae</taxon>
        <taxon>Priestia</taxon>
    </lineage>
</organism>
<dbReference type="Gene3D" id="3.30.500.20">
    <property type="entry name" value="BH3703-like domains"/>
    <property type="match status" value="1"/>
</dbReference>
<gene>
    <name evidence="1" type="ORF">AS52_02741</name>
</gene>
<protein>
    <recommendedName>
        <fullName evidence="3">TIGR01741 family protein</fullName>
    </recommendedName>
</protein>
<dbReference type="NCBIfam" id="TIGR01741">
    <property type="entry name" value="staph_tand_hypo"/>
    <property type="match status" value="1"/>
</dbReference>
<reference evidence="1 2" key="1">
    <citation type="submission" date="2015-01" db="EMBL/GenBank/DDBJ databases">
        <title>Genome sequence of bacillus megaterium Q3.</title>
        <authorList>
            <person name="Wang Y."/>
            <person name="Luo K."/>
            <person name="Bai L."/>
            <person name="Luo F."/>
        </authorList>
    </citation>
    <scope>NUCLEOTIDE SEQUENCE [LARGE SCALE GENOMIC DNA]</scope>
    <source>
        <strain evidence="1 2">Q3</strain>
    </source>
</reference>
<evidence type="ECO:0008006" key="3">
    <source>
        <dbReference type="Google" id="ProtNLM"/>
    </source>
</evidence>
<evidence type="ECO:0000313" key="2">
    <source>
        <dbReference type="Proteomes" id="UP000036410"/>
    </source>
</evidence>
<dbReference type="InterPro" id="IPR006728">
    <property type="entry name" value="YezG-like"/>
</dbReference>
<dbReference type="EMBL" id="CP010586">
    <property type="protein sequence ID" value="AKP77702.1"/>
    <property type="molecule type" value="Genomic_DNA"/>
</dbReference>
<dbReference type="AlphaFoldDB" id="A0A806THT7"/>
<dbReference type="Pfam" id="PF04634">
    <property type="entry name" value="YezG-like"/>
    <property type="match status" value="1"/>
</dbReference>
<sequence length="160" mass="19219">MKNEKLSKLYSEIAEIVIDTIPDKWFKIYLYGEAGEGVQESYFYYCPEEDATPIYSHNIVELFNVSEEEYFKKWHGLLDCIKTMKKEFIDNNQEAWTNFTMIFDNTGKFKIDFNYDDLSNENSHERMIIWEYEHLHIMPKSNSGKKYLEKYLKTLEDAKN</sequence>